<protein>
    <recommendedName>
        <fullName evidence="4">Integrase</fullName>
    </recommendedName>
</protein>
<dbReference type="AlphaFoldDB" id="A0A149UMT4"/>
<dbReference type="Proteomes" id="UP000075377">
    <property type="component" value="Unassembled WGS sequence"/>
</dbReference>
<evidence type="ECO:0000313" key="2">
    <source>
        <dbReference type="EMBL" id="KXV69218.1"/>
    </source>
</evidence>
<evidence type="ECO:0008006" key="4">
    <source>
        <dbReference type="Google" id="ProtNLM"/>
    </source>
</evidence>
<gene>
    <name evidence="2" type="ORF">AD951_07720</name>
</gene>
<proteinExistence type="predicted"/>
<dbReference type="InterPro" id="IPR011010">
    <property type="entry name" value="DNA_brk_join_enz"/>
</dbReference>
<dbReference type="SUPFAM" id="SSF56349">
    <property type="entry name" value="DNA breaking-rejoining enzymes"/>
    <property type="match status" value="1"/>
</dbReference>
<comment type="caution">
    <text evidence="2">The sequence shown here is derived from an EMBL/GenBank/DDBJ whole genome shotgun (WGS) entry which is preliminary data.</text>
</comment>
<dbReference type="EMBL" id="LHZX01000291">
    <property type="protein sequence ID" value="KXV69218.1"/>
    <property type="molecule type" value="Genomic_DNA"/>
</dbReference>
<name>A0A149UMT4_9PROT</name>
<accession>A0A149UMT4</accession>
<dbReference type="GO" id="GO:0003677">
    <property type="term" value="F:DNA binding"/>
    <property type="evidence" value="ECO:0007669"/>
    <property type="project" value="InterPro"/>
</dbReference>
<sequence length="389" mass="42280">MTGRVMTNTQTTDHAAQAGLIPDLAVSASRPDGQSPGIEPRTVKFYRGVVRRFQAWTDAKVSTGTADTPALWVEAMHHFASKRAYATWRIYRAAVSWHLTAQYGRRFADDFEQGAVALQDRPPMSRKRRLARHIPPHILALIVGKLRADHGHDGAWVADLLLATVATGIRPNEWHQTTRPEPNRLRVVNGKYSAGSALKAARANGKVRELILEPDIMGSTFEAAISATLAWMDGKPWLRVQARANRVFKATLRELIAARAIGTRWANLRIYDARHQFSADAKANLDLFGGEVAAAMGHGSGLTAVEHYGGQRHASAGKTAVRPSSESVAAVRQETLALLRETVTSRAATRSGLSQADAAPVEPEMTDQQPERRDGPDDAPDPGHGPGGV</sequence>
<evidence type="ECO:0000313" key="3">
    <source>
        <dbReference type="Proteomes" id="UP000075377"/>
    </source>
</evidence>
<evidence type="ECO:0000256" key="1">
    <source>
        <dbReference type="SAM" id="MobiDB-lite"/>
    </source>
</evidence>
<reference evidence="2 3" key="1">
    <citation type="submission" date="2015-06" db="EMBL/GenBank/DDBJ databases">
        <title>Improved classification and identification of acetic acid bacteria using matrix-assisted laser desorption/ionization time-of-flight mass spectrometry; Gluconobacter nephelii and Gluconobacter uchimurae are later heterotypic synonyms of Gluconobacter japonicus and Gluconobacter oxydans, respectively.</title>
        <authorList>
            <person name="Li L."/>
            <person name="Cleenwerck I."/>
            <person name="De Vuyst L."/>
            <person name="Vandamme P."/>
        </authorList>
    </citation>
    <scope>NUCLEOTIDE SEQUENCE [LARGE SCALE GENOMIC DNA]</scope>
    <source>
        <strain evidence="2 3">LMG 1699</strain>
    </source>
</reference>
<dbReference type="PATRIC" id="fig|178901.14.peg.2893"/>
<feature type="region of interest" description="Disordered" evidence="1">
    <location>
        <begin position="346"/>
        <end position="389"/>
    </location>
</feature>
<organism evidence="2 3">
    <name type="scientific">Acetobacter malorum</name>
    <dbReference type="NCBI Taxonomy" id="178901"/>
    <lineage>
        <taxon>Bacteria</taxon>
        <taxon>Pseudomonadati</taxon>
        <taxon>Pseudomonadota</taxon>
        <taxon>Alphaproteobacteria</taxon>
        <taxon>Acetobacterales</taxon>
        <taxon>Acetobacteraceae</taxon>
        <taxon>Acetobacter</taxon>
    </lineage>
</organism>